<dbReference type="Gene3D" id="1.25.10.10">
    <property type="entry name" value="Leucine-rich Repeat Variant"/>
    <property type="match status" value="1"/>
</dbReference>
<dbReference type="GO" id="GO:0007129">
    <property type="term" value="P:homologous chromosome pairing at meiosis"/>
    <property type="evidence" value="ECO:0007669"/>
    <property type="project" value="TreeGrafter"/>
</dbReference>
<evidence type="ECO:0000313" key="1">
    <source>
        <dbReference type="Ensembl" id="ENSAMXP00000045393.1"/>
    </source>
</evidence>
<dbReference type="InterPro" id="IPR011989">
    <property type="entry name" value="ARM-like"/>
</dbReference>
<reference evidence="2" key="1">
    <citation type="submission" date="2013-03" db="EMBL/GenBank/DDBJ databases">
        <authorList>
            <person name="Jeffery W."/>
            <person name="Warren W."/>
            <person name="Wilson R.K."/>
        </authorList>
    </citation>
    <scope>NUCLEOTIDE SEQUENCE</scope>
    <source>
        <strain evidence="2">female</strain>
    </source>
</reference>
<proteinExistence type="predicted"/>
<name>A0A3B1JSZ7_ASTMX</name>
<dbReference type="InterPro" id="IPR042359">
    <property type="entry name" value="TERB1"/>
</dbReference>
<evidence type="ECO:0000313" key="2">
    <source>
        <dbReference type="Proteomes" id="UP000018467"/>
    </source>
</evidence>
<sequence>LELLPHVFVLEIKTDLRLLLNCMKYQMKCPDSQKQALLTIVSICQQNSKFLSTFFKEIGGVKYIYNLSRSSHYSAVKETALFTLGSLAEVNGVCKQALCTMETFTGLAECMKAEESSTQKRVTVYLLCVLVSNNSKICYKLDCFPVSGGPNELLPLWTSVSSALCGCVNNPQNEENQHVCMCVFPLVNAWLLQVSVSKAELAQPICSFISMTVANNTHAQEYFASVGGLVTLTNTLASVVAQCRNNATACKLAAMITRTLSACIADNGMSVNMYICEYLLLLLSSPNLNQRDQLTVVLTLGQCTDACGECECIYSWTNNNITFQ</sequence>
<accession>A0A3B1JSZ7</accession>
<dbReference type="Ensembl" id="ENSAMXT00000034507.1">
    <property type="protein sequence ID" value="ENSAMXP00000045393.1"/>
    <property type="gene ID" value="ENSAMXG00000004199.2"/>
</dbReference>
<dbReference type="Proteomes" id="UP000018467">
    <property type="component" value="Unassembled WGS sequence"/>
</dbReference>
<dbReference type="PANTHER" id="PTHR14014:SF0">
    <property type="entry name" value="TELOMERE REPEATS-BINDING BOUQUET FORMATION PROTEIN 1"/>
    <property type="match status" value="1"/>
</dbReference>
<reference evidence="1" key="3">
    <citation type="submission" date="2025-08" db="UniProtKB">
        <authorList>
            <consortium name="Ensembl"/>
        </authorList>
    </citation>
    <scope>IDENTIFICATION</scope>
</reference>
<dbReference type="AlphaFoldDB" id="A0A3B1JSZ7"/>
<reference evidence="2" key="2">
    <citation type="journal article" date="2014" name="Nat. Commun.">
        <title>The cavefish genome reveals candidate genes for eye loss.</title>
        <authorList>
            <person name="McGaugh S.E."/>
            <person name="Gross J.B."/>
            <person name="Aken B."/>
            <person name="Blin M."/>
            <person name="Borowsky R."/>
            <person name="Chalopin D."/>
            <person name="Hinaux H."/>
            <person name="Jeffery W.R."/>
            <person name="Keene A."/>
            <person name="Ma L."/>
            <person name="Minx P."/>
            <person name="Murphy D."/>
            <person name="O'Quin K.E."/>
            <person name="Retaux S."/>
            <person name="Rohner N."/>
            <person name="Searle S.M."/>
            <person name="Stahl B.A."/>
            <person name="Tabin C."/>
            <person name="Volff J.N."/>
            <person name="Yoshizawa M."/>
            <person name="Warren W.C."/>
        </authorList>
    </citation>
    <scope>NUCLEOTIDE SEQUENCE [LARGE SCALE GENOMIC DNA]</scope>
    <source>
        <strain evidence="2">female</strain>
    </source>
</reference>
<dbReference type="GO" id="GO:0070197">
    <property type="term" value="P:meiotic attachment of telomere to nuclear envelope"/>
    <property type="evidence" value="ECO:0007669"/>
    <property type="project" value="InterPro"/>
</dbReference>
<protein>
    <submittedName>
        <fullName evidence="1">Telomere repeat binding bouquet formation protein 1</fullName>
    </submittedName>
</protein>
<organism evidence="1 2">
    <name type="scientific">Astyanax mexicanus</name>
    <name type="common">Blind cave fish</name>
    <name type="synonym">Astyanax fasciatus mexicanus</name>
    <dbReference type="NCBI Taxonomy" id="7994"/>
    <lineage>
        <taxon>Eukaryota</taxon>
        <taxon>Metazoa</taxon>
        <taxon>Chordata</taxon>
        <taxon>Craniata</taxon>
        <taxon>Vertebrata</taxon>
        <taxon>Euteleostomi</taxon>
        <taxon>Actinopterygii</taxon>
        <taxon>Neopterygii</taxon>
        <taxon>Teleostei</taxon>
        <taxon>Ostariophysi</taxon>
        <taxon>Characiformes</taxon>
        <taxon>Characoidei</taxon>
        <taxon>Acestrorhamphidae</taxon>
        <taxon>Acestrorhamphinae</taxon>
        <taxon>Astyanax</taxon>
    </lineage>
</organism>
<dbReference type="Bgee" id="ENSAMXG00000004199">
    <property type="expression patterns" value="Expressed in testis and 13 other cell types or tissues"/>
</dbReference>
<dbReference type="GeneTree" id="ENSGT00390000005075"/>
<dbReference type="InterPro" id="IPR016024">
    <property type="entry name" value="ARM-type_fold"/>
</dbReference>
<reference evidence="1" key="4">
    <citation type="submission" date="2025-09" db="UniProtKB">
        <authorList>
            <consortium name="Ensembl"/>
        </authorList>
    </citation>
    <scope>IDENTIFICATION</scope>
</reference>
<dbReference type="SUPFAM" id="SSF48371">
    <property type="entry name" value="ARM repeat"/>
    <property type="match status" value="1"/>
</dbReference>
<keyword evidence="2" id="KW-1185">Reference proteome</keyword>
<dbReference type="PANTHER" id="PTHR14014">
    <property type="entry name" value="TELOMERE REPEATS-BINDING BOUQUET FORMATION PROTEIN 1"/>
    <property type="match status" value="1"/>
</dbReference>